<feature type="domain" description="Protein kinase" evidence="7">
    <location>
        <begin position="819"/>
        <end position="1109"/>
    </location>
</feature>
<evidence type="ECO:0000256" key="4">
    <source>
        <dbReference type="ARBA" id="ARBA00022777"/>
    </source>
</evidence>
<keyword evidence="4 8" id="KW-0418">Kinase</keyword>
<evidence type="ECO:0000256" key="2">
    <source>
        <dbReference type="ARBA" id="ARBA00022679"/>
    </source>
</evidence>
<dbReference type="Gene3D" id="3.30.200.20">
    <property type="entry name" value="Phosphorylase Kinase, domain 1"/>
    <property type="match status" value="1"/>
</dbReference>
<evidence type="ECO:0000259" key="7">
    <source>
        <dbReference type="PROSITE" id="PS50011"/>
    </source>
</evidence>
<organism evidence="8 9">
    <name type="scientific">Durusdinium trenchii</name>
    <dbReference type="NCBI Taxonomy" id="1381693"/>
    <lineage>
        <taxon>Eukaryota</taxon>
        <taxon>Sar</taxon>
        <taxon>Alveolata</taxon>
        <taxon>Dinophyceae</taxon>
        <taxon>Suessiales</taxon>
        <taxon>Symbiodiniaceae</taxon>
        <taxon>Durusdinium</taxon>
    </lineage>
</organism>
<dbReference type="InterPro" id="IPR050117">
    <property type="entry name" value="MAPK"/>
</dbReference>
<keyword evidence="6" id="KW-0812">Transmembrane</keyword>
<keyword evidence="1" id="KW-0723">Serine/threonine-protein kinase</keyword>
<dbReference type="Proteomes" id="UP001642464">
    <property type="component" value="Unassembled WGS sequence"/>
</dbReference>
<keyword evidence="3" id="KW-0547">Nucleotide-binding</keyword>
<dbReference type="Gene3D" id="1.10.510.10">
    <property type="entry name" value="Transferase(Phosphotransferase) domain 1"/>
    <property type="match status" value="1"/>
</dbReference>
<reference evidence="8 9" key="1">
    <citation type="submission" date="2024-02" db="EMBL/GenBank/DDBJ databases">
        <authorList>
            <person name="Chen Y."/>
            <person name="Shah S."/>
            <person name="Dougan E. K."/>
            <person name="Thang M."/>
            <person name="Chan C."/>
        </authorList>
    </citation>
    <scope>NUCLEOTIDE SEQUENCE [LARGE SCALE GENOMIC DNA]</scope>
</reference>
<dbReference type="InterPro" id="IPR008271">
    <property type="entry name" value="Ser/Thr_kinase_AS"/>
</dbReference>
<dbReference type="SMART" id="SM00220">
    <property type="entry name" value="S_TKc"/>
    <property type="match status" value="1"/>
</dbReference>
<keyword evidence="9" id="KW-1185">Reference proteome</keyword>
<evidence type="ECO:0000256" key="6">
    <source>
        <dbReference type="SAM" id="Phobius"/>
    </source>
</evidence>
<proteinExistence type="predicted"/>
<dbReference type="Pfam" id="PF03382">
    <property type="entry name" value="DUF285"/>
    <property type="match status" value="2"/>
</dbReference>
<dbReference type="PROSITE" id="PS01351">
    <property type="entry name" value="MAPK"/>
    <property type="match status" value="1"/>
</dbReference>
<dbReference type="InterPro" id="IPR011009">
    <property type="entry name" value="Kinase-like_dom_sf"/>
</dbReference>
<dbReference type="CDD" id="cd07834">
    <property type="entry name" value="STKc_MAPK"/>
    <property type="match status" value="1"/>
</dbReference>
<dbReference type="SMART" id="SM01411">
    <property type="entry name" value="Ephrin_rec_like"/>
    <property type="match status" value="1"/>
</dbReference>
<dbReference type="InterPro" id="IPR000719">
    <property type="entry name" value="Prot_kinase_dom"/>
</dbReference>
<dbReference type="CDD" id="cd00185">
    <property type="entry name" value="TNFRSF"/>
    <property type="match status" value="1"/>
</dbReference>
<dbReference type="PROSITE" id="PS50011">
    <property type="entry name" value="PROTEIN_KINASE_DOM"/>
    <property type="match status" value="1"/>
</dbReference>
<keyword evidence="2" id="KW-0808">Transferase</keyword>
<evidence type="ECO:0000256" key="5">
    <source>
        <dbReference type="ARBA" id="ARBA00022840"/>
    </source>
</evidence>
<feature type="transmembrane region" description="Helical" evidence="6">
    <location>
        <begin position="23"/>
        <end position="42"/>
    </location>
</feature>
<dbReference type="InterPro" id="IPR003527">
    <property type="entry name" value="MAP_kinase_CS"/>
</dbReference>
<evidence type="ECO:0000313" key="8">
    <source>
        <dbReference type="EMBL" id="CAK9102040.1"/>
    </source>
</evidence>
<keyword evidence="5" id="KW-0067">ATP-binding</keyword>
<sequence length="1197" mass="135742">MTLIEVTKKGVCGKLTELPRSHFGGLIADNLWVMVCVAILPIGEEQHFLALLLGSLAEHHVLAGVVLGVRGHQSARHSQCFQSPAELKAAVDGWAIGGERRSQLLSRYGPMARWDVSQVTNMSGLFQSLKAFNEDIVSWNTSAVNDMSFMFADARSFNKPLRSWNTSAVEDMNHMFYNAATFDQALDLWNTSRVKTMSFMFGNADEFNQSIGSWDTSSVQDMSCMFCYTKAFDQPIGSWNTSAVTDMNSMFKGAASFNQPIGSWDTASVTDMSSMFQHAVAFNQPIGSWNTASVRLMISMFEDAYAFDQFLGFWNIWSVVDRLHMFLNATSFDQPPCRAGRAPAANNLGCTPCPAGQFAVAGARDCESCPAGWISSRNRTVCEQCPEFEYSTGKSDACKRCNFPLILMQNRCVWWHLPLMAFGIVGLAVAGKVVASFSHARTAKKVETIMSELYQDLWIDSESIHKYSAQLEALGLQDADVAERVTAMRALQSERAGVSMRYLLSESFHHLATSRTGKEDPSFMDMKTAFWLSSDPIGHDVRCPRDGRMGCALVDWIPSAERREQTHFMSWTWQYSLMQVRSALDMFQVMTADGPALDGGGVFFFMCFFVNNQFRIIVEESTTGSANLEDVFENHLKRIGRMVAILDTWEQPVYLQRIWTVYEQFVASTLEIQVTFVMPSAAAGRLEQQIFRGAKGIVEVSQAVGCVNSQLATAWKWEDEVKVKALIQERVGFQHVDQHVKRVMVRWIGDVMKAKFQELVDHTCRAGQSSEPGELELGESSVELDAPQILLEVMPVNSLNLETSTATVQGSTFEVPKRYHIDEPMSHGAYGIVVSAEDQELEEKVALKKIEGVFEHITIAKRTLRELRILRHLQHENLMQVKNIFMVGSRDSFKELYVVSELMETDLASTLRSSQMLTDDHCQFFLYQILRGMKYVHSAQVIHRDLKPRNLLVNSNCDLKICDFGLARVRFSDKEWVCPMTEYVCTRWYRAPEVLCSWTDYSCAIDSWSIGCILAEMQTRKPLFPGRSTQNQLDMIIDLLGSPDSKELMKIPNEKCRKFIKSLPVNESKSFPEVFHMMPEPAQDILRKMIRWDPGSRLSVEEAIMHPYLDKLHCPEDEPTRDPLDTTDFEFERRKITLPALREEIFREALEHHPDIKELYEQELKAGREKRHDITQYRLLVPGESQYSSDEESGEDI</sequence>
<dbReference type="PROSITE" id="PS00108">
    <property type="entry name" value="PROTEIN_KINASE_ST"/>
    <property type="match status" value="1"/>
</dbReference>
<dbReference type="PANTHER" id="PTHR24055">
    <property type="entry name" value="MITOGEN-ACTIVATED PROTEIN KINASE"/>
    <property type="match status" value="1"/>
</dbReference>
<accession>A0ABP0RRC8</accession>
<dbReference type="InterPro" id="IPR009030">
    <property type="entry name" value="Growth_fac_rcpt_cys_sf"/>
</dbReference>
<dbReference type="InterPro" id="IPR005046">
    <property type="entry name" value="DUF285"/>
</dbReference>
<dbReference type="GO" id="GO:0016301">
    <property type="term" value="F:kinase activity"/>
    <property type="evidence" value="ECO:0007669"/>
    <property type="project" value="UniProtKB-KW"/>
</dbReference>
<evidence type="ECO:0000256" key="1">
    <source>
        <dbReference type="ARBA" id="ARBA00022527"/>
    </source>
</evidence>
<dbReference type="SUPFAM" id="SSF56112">
    <property type="entry name" value="Protein kinase-like (PK-like)"/>
    <property type="match status" value="1"/>
</dbReference>
<dbReference type="EMBL" id="CAXAMM010041951">
    <property type="protein sequence ID" value="CAK9102040.1"/>
    <property type="molecule type" value="Genomic_DNA"/>
</dbReference>
<dbReference type="NCBIfam" id="TIGR02167">
    <property type="entry name" value="Liste_lipo_26"/>
    <property type="match status" value="1"/>
</dbReference>
<keyword evidence="6" id="KW-1133">Transmembrane helix</keyword>
<dbReference type="Pfam" id="PF00069">
    <property type="entry name" value="Pkinase"/>
    <property type="match status" value="1"/>
</dbReference>
<protein>
    <submittedName>
        <fullName evidence="8">Extracellular signal-regulated kinase 1 (ERK1) (MAP kinase 1)</fullName>
    </submittedName>
</protein>
<evidence type="ECO:0000256" key="3">
    <source>
        <dbReference type="ARBA" id="ARBA00022741"/>
    </source>
</evidence>
<name>A0ABP0RRC8_9DINO</name>
<comment type="caution">
    <text evidence="8">The sequence shown here is derived from an EMBL/GenBank/DDBJ whole genome shotgun (WGS) entry which is preliminary data.</text>
</comment>
<dbReference type="InterPro" id="IPR011889">
    <property type="entry name" value="Liste_lipo_26"/>
</dbReference>
<gene>
    <name evidence="8" type="ORF">SCF082_LOCUS47705</name>
</gene>
<dbReference type="SUPFAM" id="SSF57184">
    <property type="entry name" value="Growth factor receptor domain"/>
    <property type="match status" value="1"/>
</dbReference>
<dbReference type="Gene3D" id="2.10.220.10">
    <property type="entry name" value="Hormone Receptor, Insulin-like Growth Factor Receptor 1, Chain A, domain 2"/>
    <property type="match status" value="1"/>
</dbReference>
<keyword evidence="6" id="KW-0472">Membrane</keyword>
<evidence type="ECO:0000313" key="9">
    <source>
        <dbReference type="Proteomes" id="UP001642464"/>
    </source>
</evidence>